<dbReference type="Proteomes" id="UP000473571">
    <property type="component" value="Unassembled WGS sequence"/>
</dbReference>
<dbReference type="RefSeq" id="WP_151004903.1">
    <property type="nucleotide sequence ID" value="NZ_CABVPO010000039.1"/>
</dbReference>
<comment type="caution">
    <text evidence="1">The sequence shown here is derived from an EMBL/GenBank/DDBJ whole genome shotgun (WGS) entry which is preliminary data.</text>
</comment>
<evidence type="ECO:0000313" key="1">
    <source>
        <dbReference type="EMBL" id="KAB0678569.1"/>
    </source>
</evidence>
<gene>
    <name evidence="1" type="ORF">F7R13_12190</name>
</gene>
<protein>
    <submittedName>
        <fullName evidence="1">Uncharacterized protein</fullName>
    </submittedName>
</protein>
<sequence>MLWIRTVSVPVQAESAGLSGIRRESMAAECADVVDVAATNFCGRPVVDIPRSEPLGTLCISPVRAASCERRAMRGVDNLPPDEEKSCAPER</sequence>
<organism evidence="1 2">
    <name type="scientific">Burkholderia territorii</name>
    <dbReference type="NCBI Taxonomy" id="1503055"/>
    <lineage>
        <taxon>Bacteria</taxon>
        <taxon>Pseudomonadati</taxon>
        <taxon>Pseudomonadota</taxon>
        <taxon>Betaproteobacteria</taxon>
        <taxon>Burkholderiales</taxon>
        <taxon>Burkholderiaceae</taxon>
        <taxon>Burkholderia</taxon>
        <taxon>Burkholderia cepacia complex</taxon>
    </lineage>
</organism>
<evidence type="ECO:0000313" key="2">
    <source>
        <dbReference type="Proteomes" id="UP000473571"/>
    </source>
</evidence>
<dbReference type="AlphaFoldDB" id="A0A6L3NHK1"/>
<accession>A0A6L3NHK1</accession>
<proteinExistence type="predicted"/>
<name>A0A6L3NHK1_9BURK</name>
<reference evidence="1 2" key="1">
    <citation type="submission" date="2019-09" db="EMBL/GenBank/DDBJ databases">
        <title>Draft genome sequences of 48 bacterial type strains from the CCUG.</title>
        <authorList>
            <person name="Tunovic T."/>
            <person name="Pineiro-Iglesias B."/>
            <person name="Unosson C."/>
            <person name="Inganas E."/>
            <person name="Ohlen M."/>
            <person name="Cardew S."/>
            <person name="Jensie-Markopoulos S."/>
            <person name="Salva-Serra F."/>
            <person name="Jaen-Luchoro D."/>
            <person name="Karlsson R."/>
            <person name="Svensson-Stadler L."/>
            <person name="Chun J."/>
            <person name="Moore E."/>
        </authorList>
    </citation>
    <scope>NUCLEOTIDE SEQUENCE [LARGE SCALE GENOMIC DNA]</scope>
    <source>
        <strain evidence="1 2">CCUG 65687</strain>
    </source>
</reference>
<dbReference type="EMBL" id="VZOL01000119">
    <property type="protein sequence ID" value="KAB0678569.1"/>
    <property type="molecule type" value="Genomic_DNA"/>
</dbReference>